<dbReference type="SUPFAM" id="SSF47336">
    <property type="entry name" value="ACP-like"/>
    <property type="match status" value="2"/>
</dbReference>
<dbReference type="Gene3D" id="3.30.300.30">
    <property type="match status" value="2"/>
</dbReference>
<dbReference type="Gene3D" id="3.30.559.30">
    <property type="entry name" value="Nonribosomal peptide synthetase, condensation domain"/>
    <property type="match status" value="2"/>
</dbReference>
<comment type="cofactor">
    <cofactor evidence="1">
        <name>pantetheine 4'-phosphate</name>
        <dbReference type="ChEBI" id="CHEBI:47942"/>
    </cofactor>
</comment>
<dbReference type="SMART" id="SM00823">
    <property type="entry name" value="PKS_PP"/>
    <property type="match status" value="2"/>
</dbReference>
<dbReference type="GO" id="GO:0031177">
    <property type="term" value="F:phosphopantetheine binding"/>
    <property type="evidence" value="ECO:0007669"/>
    <property type="project" value="InterPro"/>
</dbReference>
<dbReference type="EMBL" id="FOBB01000016">
    <property type="protein sequence ID" value="SEN92518.1"/>
    <property type="molecule type" value="Genomic_DNA"/>
</dbReference>
<reference evidence="5 6" key="1">
    <citation type="submission" date="2016-10" db="EMBL/GenBank/DDBJ databases">
        <authorList>
            <person name="de Groot N.N."/>
        </authorList>
    </citation>
    <scope>NUCLEOTIDE SEQUENCE [LARGE SCALE GENOMIC DNA]</scope>
    <source>
        <strain evidence="5 6">DSM 21039</strain>
    </source>
</reference>
<dbReference type="InterPro" id="IPR001242">
    <property type="entry name" value="Condensation_dom"/>
</dbReference>
<dbReference type="InterPro" id="IPR049490">
    <property type="entry name" value="C883_1060-like_KR_N"/>
</dbReference>
<accession>A0A1H8KJA7</accession>
<organism evidence="5 6">
    <name type="scientific">Chitinophaga rupis</name>
    <dbReference type="NCBI Taxonomy" id="573321"/>
    <lineage>
        <taxon>Bacteria</taxon>
        <taxon>Pseudomonadati</taxon>
        <taxon>Bacteroidota</taxon>
        <taxon>Chitinophagia</taxon>
        <taxon>Chitinophagales</taxon>
        <taxon>Chitinophagaceae</taxon>
        <taxon>Chitinophaga</taxon>
    </lineage>
</organism>
<dbReference type="PROSITE" id="PS00012">
    <property type="entry name" value="PHOSPHOPANTETHEINE"/>
    <property type="match status" value="1"/>
</dbReference>
<name>A0A1H8KJA7_9BACT</name>
<keyword evidence="6" id="KW-1185">Reference proteome</keyword>
<dbReference type="SUPFAM" id="SSF52777">
    <property type="entry name" value="CoA-dependent acyltransferases"/>
    <property type="match status" value="4"/>
</dbReference>
<dbReference type="PROSITE" id="PS50075">
    <property type="entry name" value="CARRIER"/>
    <property type="match status" value="2"/>
</dbReference>
<evidence type="ECO:0000256" key="2">
    <source>
        <dbReference type="ARBA" id="ARBA00022450"/>
    </source>
</evidence>
<dbReference type="CDD" id="cd19531">
    <property type="entry name" value="LCL_NRPS-like"/>
    <property type="match status" value="2"/>
</dbReference>
<dbReference type="GO" id="GO:0005737">
    <property type="term" value="C:cytoplasm"/>
    <property type="evidence" value="ECO:0007669"/>
    <property type="project" value="TreeGrafter"/>
</dbReference>
<protein>
    <submittedName>
        <fullName evidence="5">Acyl-CoA synthetase (AMP-forming)/AMP-acid ligase II</fullName>
    </submittedName>
</protein>
<dbReference type="Gene3D" id="3.40.50.720">
    <property type="entry name" value="NAD(P)-binding Rossmann-like Domain"/>
    <property type="match status" value="1"/>
</dbReference>
<keyword evidence="5" id="KW-0436">Ligase</keyword>
<dbReference type="Pfam" id="PF00668">
    <property type="entry name" value="Condensation"/>
    <property type="match status" value="2"/>
</dbReference>
<dbReference type="Pfam" id="PF13193">
    <property type="entry name" value="AMP-binding_C"/>
    <property type="match status" value="1"/>
</dbReference>
<gene>
    <name evidence="5" type="ORF">SAMN04488505_1164</name>
</gene>
<evidence type="ECO:0000256" key="1">
    <source>
        <dbReference type="ARBA" id="ARBA00001957"/>
    </source>
</evidence>
<dbReference type="Gene3D" id="3.40.50.12780">
    <property type="entry name" value="N-terminal domain of ligase-like"/>
    <property type="match status" value="2"/>
</dbReference>
<dbReference type="Proteomes" id="UP000198984">
    <property type="component" value="Unassembled WGS sequence"/>
</dbReference>
<dbReference type="GO" id="GO:0044550">
    <property type="term" value="P:secondary metabolite biosynthetic process"/>
    <property type="evidence" value="ECO:0007669"/>
    <property type="project" value="TreeGrafter"/>
</dbReference>
<dbReference type="InterPro" id="IPR020806">
    <property type="entry name" value="PKS_PP-bd"/>
</dbReference>
<dbReference type="GO" id="GO:0016874">
    <property type="term" value="F:ligase activity"/>
    <property type="evidence" value="ECO:0007669"/>
    <property type="project" value="UniProtKB-KW"/>
</dbReference>
<dbReference type="InterPro" id="IPR020845">
    <property type="entry name" value="AMP-binding_CS"/>
</dbReference>
<evidence type="ECO:0000313" key="6">
    <source>
        <dbReference type="Proteomes" id="UP000198984"/>
    </source>
</evidence>
<dbReference type="InterPro" id="IPR025110">
    <property type="entry name" value="AMP-bd_C"/>
</dbReference>
<proteinExistence type="predicted"/>
<dbReference type="InterPro" id="IPR042099">
    <property type="entry name" value="ANL_N_sf"/>
</dbReference>
<evidence type="ECO:0000259" key="4">
    <source>
        <dbReference type="PROSITE" id="PS50075"/>
    </source>
</evidence>
<dbReference type="Pfam" id="PF08659">
    <property type="entry name" value="KR"/>
    <property type="match status" value="1"/>
</dbReference>
<keyword evidence="3" id="KW-0597">Phosphoprotein</keyword>
<dbReference type="STRING" id="573321.SAMN04488505_1164"/>
<dbReference type="Pfam" id="PF00550">
    <property type="entry name" value="PP-binding"/>
    <property type="match status" value="2"/>
</dbReference>
<dbReference type="InterPro" id="IPR013968">
    <property type="entry name" value="PKS_KR"/>
</dbReference>
<keyword evidence="2" id="KW-0596">Phosphopantetheine</keyword>
<dbReference type="InterPro" id="IPR036291">
    <property type="entry name" value="NAD(P)-bd_dom_sf"/>
</dbReference>
<dbReference type="Pfam" id="PF21394">
    <property type="entry name" value="Beta-ketacyl_N"/>
    <property type="match status" value="1"/>
</dbReference>
<dbReference type="InterPro" id="IPR057326">
    <property type="entry name" value="KR_dom"/>
</dbReference>
<dbReference type="PROSITE" id="PS00455">
    <property type="entry name" value="AMP_BINDING"/>
    <property type="match status" value="1"/>
</dbReference>
<dbReference type="OrthoDB" id="9765680at2"/>
<feature type="non-terminal residue" evidence="5">
    <location>
        <position position="1"/>
    </location>
</feature>
<dbReference type="PANTHER" id="PTHR45527">
    <property type="entry name" value="NONRIBOSOMAL PEPTIDE SYNTHETASE"/>
    <property type="match status" value="1"/>
</dbReference>
<feature type="domain" description="Carrier" evidence="4">
    <location>
        <begin position="2067"/>
        <end position="2142"/>
    </location>
</feature>
<dbReference type="InterPro" id="IPR009081">
    <property type="entry name" value="PP-bd_ACP"/>
</dbReference>
<dbReference type="InterPro" id="IPR006162">
    <property type="entry name" value="Ppantetheine_attach_site"/>
</dbReference>
<dbReference type="GO" id="GO:0043041">
    <property type="term" value="P:amino acid activation for nonribosomal peptide biosynthetic process"/>
    <property type="evidence" value="ECO:0007669"/>
    <property type="project" value="TreeGrafter"/>
</dbReference>
<feature type="domain" description="Carrier" evidence="4">
    <location>
        <begin position="169"/>
        <end position="244"/>
    </location>
</feature>
<evidence type="ECO:0000313" key="5">
    <source>
        <dbReference type="EMBL" id="SEN92518.1"/>
    </source>
</evidence>
<dbReference type="InterPro" id="IPR000873">
    <property type="entry name" value="AMP-dep_synth/lig_dom"/>
</dbReference>
<dbReference type="SMART" id="SM00822">
    <property type="entry name" value="PKS_KR"/>
    <property type="match status" value="1"/>
</dbReference>
<dbReference type="SUPFAM" id="SSF51735">
    <property type="entry name" value="NAD(P)-binding Rossmann-fold domains"/>
    <property type="match status" value="2"/>
</dbReference>
<dbReference type="Pfam" id="PF00501">
    <property type="entry name" value="AMP-binding"/>
    <property type="match status" value="1"/>
</dbReference>
<dbReference type="InterPro" id="IPR023213">
    <property type="entry name" value="CAT-like_dom_sf"/>
</dbReference>
<dbReference type="InterPro" id="IPR045851">
    <property type="entry name" value="AMP-bd_C_sf"/>
</dbReference>
<dbReference type="SUPFAM" id="SSF56801">
    <property type="entry name" value="Acetyl-CoA synthetase-like"/>
    <property type="match status" value="3"/>
</dbReference>
<evidence type="ECO:0000256" key="3">
    <source>
        <dbReference type="ARBA" id="ARBA00022553"/>
    </source>
</evidence>
<dbReference type="PANTHER" id="PTHR45527:SF1">
    <property type="entry name" value="FATTY ACID SYNTHASE"/>
    <property type="match status" value="1"/>
</dbReference>
<dbReference type="InterPro" id="IPR036736">
    <property type="entry name" value="ACP-like_sf"/>
</dbReference>
<dbReference type="Gene3D" id="3.30.559.10">
    <property type="entry name" value="Chloramphenicol acetyltransferase-like domain"/>
    <property type="match status" value="2"/>
</dbReference>
<dbReference type="Gene3D" id="1.10.1200.10">
    <property type="entry name" value="ACP-like"/>
    <property type="match status" value="2"/>
</dbReference>
<dbReference type="FunFam" id="1.10.1200.10:FF:000005">
    <property type="entry name" value="Nonribosomal peptide synthetase 1"/>
    <property type="match status" value="1"/>
</dbReference>
<sequence length="2618" mass="288116">GVTGELYIGGAGVGAGYHGSAAVKQNSRFVADLLGANQHMYRTGDLGYLDMDNRLVYAGRNDEQVKIRGYRIEPAELEQTALQYPGVKGCTVQVHRDANGEASLVLYVVYNDTADEAGLRSYLRQQLPVWMEPAYIIPLSDIPLTAHGKVNRQALPDPVVALQQQVYEAPATALEAQLQQIWQEVLGISRVGVTDNFFELGGHSLKALRVITAIYKNLHIKTDLGIIFSKPDIRQLAASLAGSTQTVFEPIPPAPQQNSYPLSHAQQRLWILHQYEEGQAAYNMNGAWLLKGRLDVKKFKQAFLQLVARHESLRTTFIVREGIPQQVINPMQDIYGIAFISNADAAALIRQEENTPFDLEKGPLFRATLVQLDNQQHVFILSLHHIISDGWSDGILMNELQMLYAGGLQQTLPALAIQYKDYAVWHNRRIAEGYYSSSAQYWKQQFAVPVPALDLPLDHARKAVRTYEAATAEVKLDAALTETLQRYSRQSGGSLYITLLAALNALLYRYTRQTDLVIGSPVSGREHPDLEQQVGFYANTLPVRSQIAAGSSFRELVNTVKTNVMQVFQHQHYPFDEIIKHAVTDKQENRSALFDVMLVLQDAVSRPQGDVGFEISEYHTEIRHTQFDLVFNITAHADQLHILLMYNRDLFEKDIIDSLLCSYTFLLEQLPEMDAVPLTALVLPVNAKNTQPAAPFIIMDDNLHPLPLGAVGTIYVQENMTGALLLKQKNTAVVDHGQAQYLDTGAAGRLTSCGQLVSLPPDDVVISINGSWMLRPWLENELLRVPVIKAAAITYVENSIVAHMVAAAGETAVTLYKTLLNFLPVAVLDEIKLNIVPVLPLTANGNVNRMLLSSIPAFSRQQLAVLENAVLETGLVDQAAAICSPEPEENGWLHIHDIQPAANRTAPLATAKKMPDVMADEHTSQAPAILHGGVLQIAPDEPVTLPAALLQAAAKYAGNGITYLDANNGAVFQSYAALLQEAKQVLAGLQHKGLQPADQVVLQLEDARKYFAAFWACILGGMIPVTVAVPPVYDTENAVVKKLAGVCTLLQLPVIITEQALQQSLQTVTAGWNVKEVICVEAIAANENDARLHTPAGNAAAFYQLSSGSTGTAKCITITHRGVADHVYGMRAFNGFSSSDVSLNWIPFDHVAALLAYHIRDVFLGIRQVQLPAAVFLGRPLAWLDCIEKYGVTHAWSPNFGFKLVTDALRTAGRQQSRNLRSIRYLLNAGEQVTLPVIKAFLEQTAAFGLQAACIQPGYGMAETCTGITHQHAFDTEESVCYIKRGFSGRQVFTTADDQDAHQFISVGKPRPGSIVRITDEEDRVVACGVTGRIQIHANSVTPGYLHNDEENRALLTADGWYKTGDLGFVWQDELVVCGREKEMIIIRGVNHYCYAIEDVVNRVPGVVPTYSGACAVTDTAGGTEALLIGFCPASSDESTWPDTIQAIQAAVSADLGIAPQYVIPVSRNIFPRTTSGKIQRNALRKMFEEGTFNQVIRDLDIRMGKQDKLIPGWFYEKVWMRSNIEPAVFFIPRCILVLSQDNSWEQSFSKQYPDAIIIYVTSGAAFARTGYTQLSLNFADIAGYAQLAAALQQDALFPDVIIDAWHAGAADQAAEAGNAHQACWQMAALWKAFSAQNVLPAVYMLLTVQAQQVLAHDEPVIERAALHGLMMSLQQEHPDIIFKHTDIDAGATELPHIVHRELSCSKQAGSIAYRNGHRWELRITMHKNAAATSPLQLKTNGCYLVTGGLGVLGTQLCSLLLQQYQARLIITGSTAAAMVLHGADHERAANYRTLQQLALDSGGTVTYCRLPITDAAAIQDVIAGVTANWNCSLDGIFHLAGIAGNSWQPVAELDDPGKSFAAVFHAKVAGAQALMTLLQQHTAAFMVAYSSVNAVFGATGAAPYAAACCAMDHVLLKGAAKGLSTQSINWSMWKGAGMGEEAHMQHAARAKGYCIITPAQAMHSLLACLQSGSRQLLVGLDGANPLIGSRRADLSYKRSLKVICAAATAAPSLQQVITDTITRHLKAMPFSVIILPELPLLTDGTPDYNALLQVSANGRLQNRRRRPESGMEQQVAAIWEEVLQCSITHAGDNFFELRGDSLKAVQVIALIYKKLQLNVAMSELFNHPTVEKLAALLSGAAGESYSRIEPAPLAADYPLSHAQQRLWIQEQYDGSSAINNIAGVYRISGELAVPALEKALQALVARHEVLRTRLVLVNNEPRQQVIALGDFELPYVYTDISAHAEPDLAAAGLASLDAALSFDLLRGPLLRVRLLKLAAQQYVFLFNLHHIIADGMSIPILMQDLQQLYRVQVNVPADSLPVLDIQYKDYALWHHALLQSADMQQHRSYWMSVFSNLPERMDFPLDHARPAAQSYKGHTIYFRWAPETCDALTTLGQQHNATLYMVLLSIFKLLLFRYTGQYDITVGTTVSGREHPELKHQAGMYINTLALLSRLHPEDTFATLLQQVRTHVLEALEHQFYPFDQLITDLQLERLPDRSALFDIGFSLNTWMDTDNLLLQENVEISVLKENDPLAAAMGRLKTARHDIWLYATRMNDELLFALEYNADIFREESMQLLVKELEILAARVLQDSNKQLAAYPLSENAAVAADDFEFNF</sequence>